<evidence type="ECO:0000256" key="13">
    <source>
        <dbReference type="HAMAP-Rule" id="MF_00409"/>
    </source>
</evidence>
<dbReference type="PANTHER" id="PTHR42724:SF1">
    <property type="entry name" value="TETRAACYLDISACCHARIDE 4'-KINASE, MITOCHONDRIAL-RELATED"/>
    <property type="match status" value="1"/>
</dbReference>
<keyword evidence="6 13" id="KW-0441">Lipid A biosynthesis</keyword>
<dbReference type="NCBIfam" id="TIGR00682">
    <property type="entry name" value="lpxK"/>
    <property type="match status" value="1"/>
</dbReference>
<dbReference type="GO" id="GO:0009244">
    <property type="term" value="P:lipopolysaccharide core region biosynthetic process"/>
    <property type="evidence" value="ECO:0007669"/>
    <property type="project" value="TreeGrafter"/>
</dbReference>
<dbReference type="UniPathway" id="UPA00359">
    <property type="reaction ID" value="UER00482"/>
</dbReference>
<dbReference type="PANTHER" id="PTHR42724">
    <property type="entry name" value="TETRAACYLDISACCHARIDE 4'-KINASE"/>
    <property type="match status" value="1"/>
</dbReference>
<gene>
    <name evidence="13 14" type="primary">lpxK</name>
    <name evidence="14" type="ORF">L21SP3_00405</name>
</gene>
<dbReference type="GO" id="GO:0009245">
    <property type="term" value="P:lipid A biosynthetic process"/>
    <property type="evidence" value="ECO:0007669"/>
    <property type="project" value="UniProtKB-UniRule"/>
</dbReference>
<dbReference type="Proteomes" id="UP000188273">
    <property type="component" value="Chromosome"/>
</dbReference>
<evidence type="ECO:0000313" key="14">
    <source>
        <dbReference type="EMBL" id="AQQ08618.1"/>
    </source>
</evidence>
<dbReference type="InterPro" id="IPR027417">
    <property type="entry name" value="P-loop_NTPase"/>
</dbReference>
<dbReference type="EC" id="2.7.1.130" evidence="3 13"/>
<organism evidence="14 15">
    <name type="scientific">Sedimentisphaera cyanobacteriorum</name>
    <dbReference type="NCBI Taxonomy" id="1940790"/>
    <lineage>
        <taxon>Bacteria</taxon>
        <taxon>Pseudomonadati</taxon>
        <taxon>Planctomycetota</taxon>
        <taxon>Phycisphaerae</taxon>
        <taxon>Sedimentisphaerales</taxon>
        <taxon>Sedimentisphaeraceae</taxon>
        <taxon>Sedimentisphaera</taxon>
    </lineage>
</organism>
<evidence type="ECO:0000256" key="3">
    <source>
        <dbReference type="ARBA" id="ARBA00012071"/>
    </source>
</evidence>
<evidence type="ECO:0000256" key="11">
    <source>
        <dbReference type="ARBA" id="ARBA00023098"/>
    </source>
</evidence>
<evidence type="ECO:0000256" key="10">
    <source>
        <dbReference type="ARBA" id="ARBA00022840"/>
    </source>
</evidence>
<evidence type="ECO:0000256" key="4">
    <source>
        <dbReference type="ARBA" id="ARBA00016436"/>
    </source>
</evidence>
<evidence type="ECO:0000256" key="9">
    <source>
        <dbReference type="ARBA" id="ARBA00022777"/>
    </source>
</evidence>
<evidence type="ECO:0000256" key="7">
    <source>
        <dbReference type="ARBA" id="ARBA00022679"/>
    </source>
</evidence>
<sequence length="330" mass="36974">MLCVFIVLSCFYRFAVWLRNLLYDKGLLKISKANHPVISVGNITAGGTGKTPLAIELCRLLVGKGYKPAVLTRGYASDSGFADEPEEIKLACPSAEVFINPDRAQAARNAESNSECNVFILDDGFQHRRLARDLNIAAVDAGCPFGYSRLLPAGLLREPIKNISRADCIAVTKCETAGEKEIENIRNRIRSYNSSAPIAVLRQRFVCFRTLDGQTLKLRSLKDKRAFVFCGLANPESFLENVTRSRIEIAGRRLFKDHHSYTAEDLELILSDSSNSDIIVMTRKDFVKVSRIAEFSGWEEFRKKAGYFELSLEFVDGFGRLEDLLNELGR</sequence>
<evidence type="ECO:0000256" key="8">
    <source>
        <dbReference type="ARBA" id="ARBA00022741"/>
    </source>
</evidence>
<dbReference type="InterPro" id="IPR003758">
    <property type="entry name" value="LpxK"/>
</dbReference>
<dbReference type="SUPFAM" id="SSF52540">
    <property type="entry name" value="P-loop containing nucleoside triphosphate hydrolases"/>
    <property type="match status" value="1"/>
</dbReference>
<comment type="similarity">
    <text evidence="13">Belongs to the LpxK family.</text>
</comment>
<dbReference type="KEGG" id="pbu:L21SP3_00405"/>
<protein>
    <recommendedName>
        <fullName evidence="4 13">Tetraacyldisaccharide 4'-kinase</fullName>
        <ecNumber evidence="3 13">2.7.1.130</ecNumber>
    </recommendedName>
    <alternativeName>
        <fullName evidence="12 13">Lipid A 4'-kinase</fullName>
    </alternativeName>
</protein>
<evidence type="ECO:0000313" key="15">
    <source>
        <dbReference type="Proteomes" id="UP000188273"/>
    </source>
</evidence>
<keyword evidence="10 13" id="KW-0067">ATP-binding</keyword>
<keyword evidence="7 13" id="KW-0808">Transferase</keyword>
<evidence type="ECO:0000256" key="1">
    <source>
        <dbReference type="ARBA" id="ARBA00002274"/>
    </source>
</evidence>
<dbReference type="HAMAP" id="MF_00409">
    <property type="entry name" value="LpxK"/>
    <property type="match status" value="1"/>
</dbReference>
<keyword evidence="11 13" id="KW-0443">Lipid metabolism</keyword>
<dbReference type="AlphaFoldDB" id="A0A1Q2HMF7"/>
<accession>A0A1Q2HMF7</accession>
<comment type="catalytic activity">
    <reaction evidence="13">
        <text>a lipid A disaccharide + ATP = a lipid IVA + ADP + H(+)</text>
        <dbReference type="Rhea" id="RHEA:67840"/>
        <dbReference type="ChEBI" id="CHEBI:15378"/>
        <dbReference type="ChEBI" id="CHEBI:30616"/>
        <dbReference type="ChEBI" id="CHEBI:176343"/>
        <dbReference type="ChEBI" id="CHEBI:176425"/>
        <dbReference type="ChEBI" id="CHEBI:456216"/>
        <dbReference type="EC" id="2.7.1.130"/>
    </reaction>
</comment>
<comment type="function">
    <text evidence="1 13">Transfers the gamma-phosphate of ATP to the 4'-position of a tetraacyldisaccharide 1-phosphate intermediate (termed DS-1-P) to form tetraacyldisaccharide 1,4'-bis-phosphate (lipid IVA).</text>
</comment>
<keyword evidence="8 13" id="KW-0547">Nucleotide-binding</keyword>
<comment type="pathway">
    <text evidence="2 13">Glycolipid biosynthesis; lipid IV(A) biosynthesis; lipid IV(A) from (3R)-3-hydroxytetradecanoyl-[acyl-carrier-protein] and UDP-N-acetyl-alpha-D-glucosamine: step 6/6.</text>
</comment>
<evidence type="ECO:0000256" key="12">
    <source>
        <dbReference type="ARBA" id="ARBA00029757"/>
    </source>
</evidence>
<evidence type="ECO:0000256" key="6">
    <source>
        <dbReference type="ARBA" id="ARBA00022556"/>
    </source>
</evidence>
<proteinExistence type="inferred from homology"/>
<evidence type="ECO:0000256" key="5">
    <source>
        <dbReference type="ARBA" id="ARBA00022516"/>
    </source>
</evidence>
<dbReference type="GO" id="GO:0009029">
    <property type="term" value="F:lipid-A 4'-kinase activity"/>
    <property type="evidence" value="ECO:0007669"/>
    <property type="project" value="UniProtKB-UniRule"/>
</dbReference>
<evidence type="ECO:0000256" key="2">
    <source>
        <dbReference type="ARBA" id="ARBA00004870"/>
    </source>
</evidence>
<keyword evidence="5 13" id="KW-0444">Lipid biosynthesis</keyword>
<keyword evidence="9 13" id="KW-0418">Kinase</keyword>
<name>A0A1Q2HMF7_9BACT</name>
<dbReference type="GO" id="GO:0005524">
    <property type="term" value="F:ATP binding"/>
    <property type="evidence" value="ECO:0007669"/>
    <property type="project" value="UniProtKB-UniRule"/>
</dbReference>
<dbReference type="GO" id="GO:0005886">
    <property type="term" value="C:plasma membrane"/>
    <property type="evidence" value="ECO:0007669"/>
    <property type="project" value="TreeGrafter"/>
</dbReference>
<feature type="binding site" evidence="13">
    <location>
        <begin position="44"/>
        <end position="51"/>
    </location>
    <ligand>
        <name>ATP</name>
        <dbReference type="ChEBI" id="CHEBI:30616"/>
    </ligand>
</feature>
<dbReference type="STRING" id="1940790.L21SP3_00405"/>
<dbReference type="CDD" id="cd01983">
    <property type="entry name" value="SIMIBI"/>
    <property type="match status" value="1"/>
</dbReference>
<dbReference type="EMBL" id="CP019633">
    <property type="protein sequence ID" value="AQQ08618.1"/>
    <property type="molecule type" value="Genomic_DNA"/>
</dbReference>
<dbReference type="Pfam" id="PF02606">
    <property type="entry name" value="LpxK"/>
    <property type="match status" value="1"/>
</dbReference>
<reference evidence="15" key="1">
    <citation type="submission" date="2017-02" db="EMBL/GenBank/DDBJ databases">
        <title>Comparative genomics and description of representatives of a novel lineage of planctomycetes thriving in anoxic sediments.</title>
        <authorList>
            <person name="Spring S."/>
            <person name="Bunk B."/>
            <person name="Sproer C."/>
            <person name="Klenk H.-P."/>
        </authorList>
    </citation>
    <scope>NUCLEOTIDE SEQUENCE [LARGE SCALE GENOMIC DNA]</scope>
    <source>
        <strain evidence="15">L21-RPul-D3</strain>
    </source>
</reference>
<keyword evidence="15" id="KW-1185">Reference proteome</keyword>